<evidence type="ECO:0000256" key="1">
    <source>
        <dbReference type="ARBA" id="ARBA00023604"/>
    </source>
</evidence>
<dbReference type="InterPro" id="IPR044053">
    <property type="entry name" value="AsaB-like"/>
</dbReference>
<feature type="transmembrane region" description="Helical" evidence="3">
    <location>
        <begin position="446"/>
        <end position="467"/>
    </location>
</feature>
<evidence type="ECO:0000313" key="6">
    <source>
        <dbReference type="Proteomes" id="UP001408356"/>
    </source>
</evidence>
<dbReference type="PROSITE" id="PS50192">
    <property type="entry name" value="T_SNARE"/>
    <property type="match status" value="1"/>
</dbReference>
<name>A0ABR2UGI5_9PEZI</name>
<keyword evidence="3" id="KW-1133">Transmembrane helix</keyword>
<protein>
    <submittedName>
        <fullName evidence="5">Methyltransferase</fullName>
    </submittedName>
</protein>
<keyword evidence="3" id="KW-0812">Transmembrane</keyword>
<sequence>MTTGLFKYIDTSEQPPNTKPWSKVDADATSFKLSEHERSVNNLRGHESEFTTDNSGFAVIKSPATEKKFTDDTVVRSDYYQEVEALLRKQIPGIKKVVIFDHTIRRRLPNAPRAPVQQVHVDQTPGAADVRVRRHVPKDEAEELLKGRYQIINVWRPIENPASDFPLAVIDWRTTQPEDFVPVDLLYPKRVDSVLDDDDRGKEVRPDESKWFSTEGYEVRGETMAVRPSAAHKFYYQKDMTPDEVLLLKCYDSFGDGLPKGRKGLAVRTPHTAFIDPATPKDAPGRQSIEINMASRFGGSNLHQRDSRSALFEGYKGGADTTRRQYSASPASVGGGYGYSGGYPGSNGSGGHLGVQENKGFRPATPNSRGQYDTATLDELESQNDQEVSGIMSKVKVLKTLSVAMGDEIRDSSAMMDKMNDTFDTTRLRLRGTMNRMLLMAERTGVGWKVWLGFFAAVVLIFIYVWLF</sequence>
<dbReference type="Gene3D" id="1.20.5.110">
    <property type="match status" value="1"/>
</dbReference>
<keyword evidence="3" id="KW-0472">Membrane</keyword>
<dbReference type="SMART" id="SM00397">
    <property type="entry name" value="t_SNARE"/>
    <property type="match status" value="1"/>
</dbReference>
<dbReference type="PANTHER" id="PTHR34598:SF4">
    <property type="entry name" value="7ALPHA-CEPHEM-METHOXYLASE P8 CHAIN RELATED PROTEIN"/>
    <property type="match status" value="1"/>
</dbReference>
<reference evidence="5 6" key="1">
    <citation type="journal article" date="2024" name="J. Plant Pathol.">
        <title>Sequence and assembly of the genome of Seiridium unicorne, isolate CBS 538.82, causal agent of cypress canker disease.</title>
        <authorList>
            <person name="Scali E."/>
            <person name="Rocca G.D."/>
            <person name="Danti R."/>
            <person name="Garbelotto M."/>
            <person name="Barberini S."/>
            <person name="Baroncelli R."/>
            <person name="Emiliani G."/>
        </authorList>
    </citation>
    <scope>NUCLEOTIDE SEQUENCE [LARGE SCALE GENOMIC DNA]</scope>
    <source>
        <strain evidence="5 6">BM-138-508</strain>
    </source>
</reference>
<keyword evidence="5" id="KW-0489">Methyltransferase</keyword>
<evidence type="ECO:0000256" key="3">
    <source>
        <dbReference type="SAM" id="Phobius"/>
    </source>
</evidence>
<comment type="subcellular location">
    <subcellularLocation>
        <location evidence="2">Endomembrane system</location>
        <topology evidence="2">Single-pass type IV membrane protein</topology>
    </subcellularLocation>
</comment>
<accession>A0ABR2UGI5</accession>
<comment type="similarity">
    <text evidence="1">Belongs to the asaB hydroxylase/desaturase family.</text>
</comment>
<dbReference type="PANTHER" id="PTHR34598">
    <property type="entry name" value="BLL6449 PROTEIN"/>
    <property type="match status" value="1"/>
</dbReference>
<evidence type="ECO:0000259" key="4">
    <source>
        <dbReference type="PROSITE" id="PS50192"/>
    </source>
</evidence>
<dbReference type="InterPro" id="IPR000727">
    <property type="entry name" value="T_SNARE_dom"/>
</dbReference>
<evidence type="ECO:0000256" key="2">
    <source>
        <dbReference type="ARBA" id="ARBA00046280"/>
    </source>
</evidence>
<evidence type="ECO:0000313" key="5">
    <source>
        <dbReference type="EMBL" id="KAK9413519.1"/>
    </source>
</evidence>
<proteinExistence type="inferred from homology"/>
<feature type="domain" description="T-SNARE coiled-coil homology" evidence="4">
    <location>
        <begin position="378"/>
        <end position="440"/>
    </location>
</feature>
<keyword evidence="5" id="KW-0808">Transferase</keyword>
<dbReference type="Proteomes" id="UP001408356">
    <property type="component" value="Unassembled WGS sequence"/>
</dbReference>
<keyword evidence="6" id="KW-1185">Reference proteome</keyword>
<dbReference type="NCBIfam" id="NF041278">
    <property type="entry name" value="CmcJ_NvfI_EfuI"/>
    <property type="match status" value="1"/>
</dbReference>
<organism evidence="5 6">
    <name type="scientific">Seiridium unicorne</name>
    <dbReference type="NCBI Taxonomy" id="138068"/>
    <lineage>
        <taxon>Eukaryota</taxon>
        <taxon>Fungi</taxon>
        <taxon>Dikarya</taxon>
        <taxon>Ascomycota</taxon>
        <taxon>Pezizomycotina</taxon>
        <taxon>Sordariomycetes</taxon>
        <taxon>Xylariomycetidae</taxon>
        <taxon>Amphisphaeriales</taxon>
        <taxon>Sporocadaceae</taxon>
        <taxon>Seiridium</taxon>
    </lineage>
</organism>
<dbReference type="GO" id="GO:0008168">
    <property type="term" value="F:methyltransferase activity"/>
    <property type="evidence" value="ECO:0007669"/>
    <property type="project" value="UniProtKB-KW"/>
</dbReference>
<dbReference type="InterPro" id="IPR039899">
    <property type="entry name" value="BET1_SNARE"/>
</dbReference>
<comment type="caution">
    <text evidence="5">The sequence shown here is derived from an EMBL/GenBank/DDBJ whole genome shotgun (WGS) entry which is preliminary data.</text>
</comment>
<dbReference type="SUPFAM" id="SSF58038">
    <property type="entry name" value="SNARE fusion complex"/>
    <property type="match status" value="1"/>
</dbReference>
<dbReference type="EMBL" id="JARVKF010000439">
    <property type="protein sequence ID" value="KAK9413519.1"/>
    <property type="molecule type" value="Genomic_DNA"/>
</dbReference>
<gene>
    <name evidence="5" type="ORF">SUNI508_11942</name>
</gene>
<dbReference type="GO" id="GO:0032259">
    <property type="term" value="P:methylation"/>
    <property type="evidence" value="ECO:0007669"/>
    <property type="project" value="UniProtKB-KW"/>
</dbReference>
<dbReference type="CDD" id="cd15853">
    <property type="entry name" value="SNARE_Bet1"/>
    <property type="match status" value="1"/>
</dbReference>